<evidence type="ECO:0000256" key="6">
    <source>
        <dbReference type="ARBA" id="ARBA00023134"/>
    </source>
</evidence>
<feature type="binding site" evidence="8">
    <location>
        <position position="101"/>
    </location>
    <ligand>
        <name>Mg(2+)</name>
        <dbReference type="ChEBI" id="CHEBI:18420"/>
    </ligand>
</feature>
<keyword evidence="2 8" id="KW-0808">Transferase</keyword>
<keyword evidence="5 8" id="KW-0460">Magnesium</keyword>
<evidence type="ECO:0000256" key="2">
    <source>
        <dbReference type="ARBA" id="ARBA00022679"/>
    </source>
</evidence>
<gene>
    <name evidence="8" type="primary">mobA</name>
    <name evidence="10" type="ORF">DFP75_101334</name>
</gene>
<comment type="cofactor">
    <cofactor evidence="8">
        <name>Mg(2+)</name>
        <dbReference type="ChEBI" id="CHEBI:18420"/>
    </cofactor>
</comment>
<feature type="domain" description="MobA-like NTP transferase" evidence="9">
    <location>
        <begin position="8"/>
        <end position="158"/>
    </location>
</feature>
<dbReference type="SUPFAM" id="SSF53448">
    <property type="entry name" value="Nucleotide-diphospho-sugar transferases"/>
    <property type="match status" value="1"/>
</dbReference>
<evidence type="ECO:0000259" key="9">
    <source>
        <dbReference type="Pfam" id="PF12804"/>
    </source>
</evidence>
<protein>
    <recommendedName>
        <fullName evidence="8">Molybdenum cofactor guanylyltransferase</fullName>
        <shortName evidence="8">MoCo guanylyltransferase</shortName>
        <ecNumber evidence="8">2.7.7.77</ecNumber>
    </recommendedName>
    <alternativeName>
        <fullName evidence="8">GTP:molybdopterin guanylyltransferase</fullName>
    </alternativeName>
    <alternativeName>
        <fullName evidence="8">Mo-MPT guanylyltransferase</fullName>
    </alternativeName>
    <alternativeName>
        <fullName evidence="8">Molybdopterin guanylyltransferase</fullName>
    </alternativeName>
    <alternativeName>
        <fullName evidence="8">Molybdopterin-guanine dinucleotide synthase</fullName>
        <shortName evidence="8">MGD synthase</shortName>
    </alternativeName>
</protein>
<keyword evidence="1 8" id="KW-0963">Cytoplasm</keyword>
<dbReference type="InterPro" id="IPR029044">
    <property type="entry name" value="Nucleotide-diphossugar_trans"/>
</dbReference>
<keyword evidence="6 8" id="KW-0342">GTP-binding</keyword>
<keyword evidence="11" id="KW-1185">Reference proteome</keyword>
<dbReference type="CDD" id="cd02503">
    <property type="entry name" value="MobA"/>
    <property type="match status" value="1"/>
</dbReference>
<feature type="binding site" evidence="8">
    <location>
        <position position="24"/>
    </location>
    <ligand>
        <name>GTP</name>
        <dbReference type="ChEBI" id="CHEBI:37565"/>
    </ligand>
</feature>
<evidence type="ECO:0000256" key="1">
    <source>
        <dbReference type="ARBA" id="ARBA00022490"/>
    </source>
</evidence>
<comment type="similarity">
    <text evidence="8">Belongs to the MobA family.</text>
</comment>
<evidence type="ECO:0000256" key="5">
    <source>
        <dbReference type="ARBA" id="ARBA00022842"/>
    </source>
</evidence>
<keyword evidence="10" id="KW-0548">Nucleotidyltransferase</keyword>
<accession>A0A318VKS3</accession>
<evidence type="ECO:0000313" key="11">
    <source>
        <dbReference type="Proteomes" id="UP000247551"/>
    </source>
</evidence>
<sequence length="191" mass="20835">MAFISLSAAVLAGGKAERMSKQDKGLLFFQGEPMASSVARALQQVADVVFINANRNIEKYAELGYDVIADEQNYHGKGPLSGLMSCLAFSKTSHLLVSPCDTPQISADAFAKLKQASVSSPDRIHYLCDSSGIHPLHAILPVAETLVALEAFFNTENRYSVMAFYDYFGGDTVKWDVPEQLLNVNTPQDLL</sequence>
<comment type="domain">
    <text evidence="8">The N-terminal domain determines nucleotide recognition and specific binding, while the C-terminal domain determines the specific binding to the target protein.</text>
</comment>
<organism evidence="10 11">
    <name type="scientific">Marinomonas alcarazii</name>
    <dbReference type="NCBI Taxonomy" id="491949"/>
    <lineage>
        <taxon>Bacteria</taxon>
        <taxon>Pseudomonadati</taxon>
        <taxon>Pseudomonadota</taxon>
        <taxon>Gammaproteobacteria</taxon>
        <taxon>Oceanospirillales</taxon>
        <taxon>Oceanospirillaceae</taxon>
        <taxon>Marinomonas</taxon>
    </lineage>
</organism>
<reference evidence="10 11" key="1">
    <citation type="submission" date="2018-06" db="EMBL/GenBank/DDBJ databases">
        <title>Genomic Encyclopedia of Type Strains, Phase III (KMG-III): the genomes of soil and plant-associated and newly described type strains.</title>
        <authorList>
            <person name="Whitman W."/>
        </authorList>
    </citation>
    <scope>NUCLEOTIDE SEQUENCE [LARGE SCALE GENOMIC DNA]</scope>
    <source>
        <strain evidence="10 11">CECT 7730</strain>
    </source>
</reference>
<feature type="binding site" evidence="8">
    <location>
        <begin position="11"/>
        <end position="13"/>
    </location>
    <ligand>
        <name>GTP</name>
        <dbReference type="ChEBI" id="CHEBI:37565"/>
    </ligand>
</feature>
<comment type="function">
    <text evidence="8">Transfers a GMP moiety from GTP to Mo-molybdopterin (Mo-MPT) cofactor (Moco or molybdenum cofactor) to form Mo-molybdopterin guanine dinucleotide (Mo-MGD) cofactor.</text>
</comment>
<name>A0A318VKS3_9GAMM</name>
<feature type="binding site" evidence="8">
    <location>
        <position position="52"/>
    </location>
    <ligand>
        <name>GTP</name>
        <dbReference type="ChEBI" id="CHEBI:37565"/>
    </ligand>
</feature>
<feature type="binding site" evidence="8">
    <location>
        <position position="70"/>
    </location>
    <ligand>
        <name>GTP</name>
        <dbReference type="ChEBI" id="CHEBI:37565"/>
    </ligand>
</feature>
<dbReference type="GO" id="GO:0061603">
    <property type="term" value="F:molybdenum cofactor guanylyltransferase activity"/>
    <property type="evidence" value="ECO:0007669"/>
    <property type="project" value="UniProtKB-EC"/>
</dbReference>
<comment type="caution">
    <text evidence="10">The sequence shown here is derived from an EMBL/GenBank/DDBJ whole genome shotgun (WGS) entry which is preliminary data.</text>
</comment>
<feature type="binding site" evidence="8">
    <location>
        <position position="101"/>
    </location>
    <ligand>
        <name>GTP</name>
        <dbReference type="ChEBI" id="CHEBI:37565"/>
    </ligand>
</feature>
<dbReference type="RefSeq" id="WP_110571762.1">
    <property type="nucleotide sequence ID" value="NZ_QKLW01000001.1"/>
</dbReference>
<dbReference type="GO" id="GO:0005525">
    <property type="term" value="F:GTP binding"/>
    <property type="evidence" value="ECO:0007669"/>
    <property type="project" value="UniProtKB-UniRule"/>
</dbReference>
<evidence type="ECO:0000256" key="8">
    <source>
        <dbReference type="HAMAP-Rule" id="MF_00316"/>
    </source>
</evidence>
<evidence type="ECO:0000313" key="10">
    <source>
        <dbReference type="EMBL" id="PYF84309.1"/>
    </source>
</evidence>
<dbReference type="Proteomes" id="UP000247551">
    <property type="component" value="Unassembled WGS sequence"/>
</dbReference>
<dbReference type="EMBL" id="QKLW01000001">
    <property type="protein sequence ID" value="PYF84309.1"/>
    <property type="molecule type" value="Genomic_DNA"/>
</dbReference>
<dbReference type="EC" id="2.7.7.77" evidence="8"/>
<dbReference type="InterPro" id="IPR025877">
    <property type="entry name" value="MobA-like_NTP_Trfase"/>
</dbReference>
<proteinExistence type="inferred from homology"/>
<evidence type="ECO:0000256" key="3">
    <source>
        <dbReference type="ARBA" id="ARBA00022723"/>
    </source>
</evidence>
<dbReference type="GO" id="GO:0046872">
    <property type="term" value="F:metal ion binding"/>
    <property type="evidence" value="ECO:0007669"/>
    <property type="project" value="UniProtKB-KW"/>
</dbReference>
<comment type="subcellular location">
    <subcellularLocation>
        <location evidence="8">Cytoplasm</location>
    </subcellularLocation>
</comment>
<dbReference type="GO" id="GO:0005737">
    <property type="term" value="C:cytoplasm"/>
    <property type="evidence" value="ECO:0007669"/>
    <property type="project" value="UniProtKB-SubCell"/>
</dbReference>
<dbReference type="InterPro" id="IPR013482">
    <property type="entry name" value="Molybde_CF_guanTrfase"/>
</dbReference>
<dbReference type="PANTHER" id="PTHR19136">
    <property type="entry name" value="MOLYBDENUM COFACTOR GUANYLYLTRANSFERASE"/>
    <property type="match status" value="1"/>
</dbReference>
<evidence type="ECO:0000256" key="4">
    <source>
        <dbReference type="ARBA" id="ARBA00022741"/>
    </source>
</evidence>
<comment type="subunit">
    <text evidence="8">Monomer.</text>
</comment>
<dbReference type="PANTHER" id="PTHR19136:SF81">
    <property type="entry name" value="MOLYBDENUM COFACTOR GUANYLYLTRANSFERASE"/>
    <property type="match status" value="1"/>
</dbReference>
<keyword evidence="4 8" id="KW-0547">Nucleotide-binding</keyword>
<evidence type="ECO:0000256" key="7">
    <source>
        <dbReference type="ARBA" id="ARBA00023150"/>
    </source>
</evidence>
<keyword evidence="7 8" id="KW-0501">Molybdenum cofactor biosynthesis</keyword>
<dbReference type="GO" id="GO:0006777">
    <property type="term" value="P:Mo-molybdopterin cofactor biosynthetic process"/>
    <property type="evidence" value="ECO:0007669"/>
    <property type="project" value="UniProtKB-KW"/>
</dbReference>
<dbReference type="AlphaFoldDB" id="A0A318VKS3"/>
<dbReference type="HAMAP" id="MF_00316">
    <property type="entry name" value="MobA"/>
    <property type="match status" value="1"/>
</dbReference>
<dbReference type="Pfam" id="PF12804">
    <property type="entry name" value="NTP_transf_3"/>
    <property type="match status" value="1"/>
</dbReference>
<keyword evidence="3 8" id="KW-0479">Metal-binding</keyword>
<dbReference type="Gene3D" id="3.90.550.10">
    <property type="entry name" value="Spore Coat Polysaccharide Biosynthesis Protein SpsA, Chain A"/>
    <property type="match status" value="1"/>
</dbReference>
<comment type="catalytic activity">
    <reaction evidence="8">
        <text>Mo-molybdopterin + GTP + H(+) = Mo-molybdopterin guanine dinucleotide + diphosphate</text>
        <dbReference type="Rhea" id="RHEA:34243"/>
        <dbReference type="ChEBI" id="CHEBI:15378"/>
        <dbReference type="ChEBI" id="CHEBI:33019"/>
        <dbReference type="ChEBI" id="CHEBI:37565"/>
        <dbReference type="ChEBI" id="CHEBI:71302"/>
        <dbReference type="ChEBI" id="CHEBI:71310"/>
        <dbReference type="EC" id="2.7.7.77"/>
    </reaction>
</comment>